<sequence>MAEERRRLSTKSFHFRLNNCLESNGFKPVSTTTSRKWLTTELRFRRHNHTQGVYFDEHDRADVQEYLHAELIQDALMLTWKAGARIARVLYTGDSRATKFWNQLEEKRRPEEGIYERLQESLLILSTRERHH</sequence>
<name>A0A0H5QZ29_9EUKA</name>
<evidence type="ECO:0000313" key="1">
    <source>
        <dbReference type="EMBL" id="CRZ07243.1"/>
    </source>
</evidence>
<dbReference type="EMBL" id="HACM01006801">
    <property type="protein sequence ID" value="CRZ07243.1"/>
    <property type="molecule type" value="Transcribed_RNA"/>
</dbReference>
<proteinExistence type="predicted"/>
<dbReference type="AlphaFoldDB" id="A0A0H5QZ29"/>
<organism evidence="1">
    <name type="scientific">Spongospora subterranea</name>
    <dbReference type="NCBI Taxonomy" id="70186"/>
    <lineage>
        <taxon>Eukaryota</taxon>
        <taxon>Sar</taxon>
        <taxon>Rhizaria</taxon>
        <taxon>Endomyxa</taxon>
        <taxon>Phytomyxea</taxon>
        <taxon>Plasmodiophorida</taxon>
        <taxon>Plasmodiophoridae</taxon>
        <taxon>Spongospora</taxon>
    </lineage>
</organism>
<protein>
    <submittedName>
        <fullName evidence="1">Uncharacterized protein</fullName>
    </submittedName>
</protein>
<dbReference type="EMBL" id="HACM01006806">
    <property type="protein sequence ID" value="CRZ07248.1"/>
    <property type="molecule type" value="Transcribed_RNA"/>
</dbReference>
<reference evidence="1" key="1">
    <citation type="submission" date="2015-04" db="EMBL/GenBank/DDBJ databases">
        <title>The genome sequence of the plant pathogenic Rhizarian Plasmodiophora brassicae reveals insights in its biotrophic life cycle and the origin of chitin synthesis.</title>
        <authorList>
            <person name="Schwelm A."/>
            <person name="Fogelqvist J."/>
            <person name="Knaust A."/>
            <person name="Julke S."/>
            <person name="Lilja T."/>
            <person name="Dhandapani V."/>
            <person name="Bonilla-Rosso G."/>
            <person name="Karlsson M."/>
            <person name="Shevchenko A."/>
            <person name="Choi S.R."/>
            <person name="Kim H.G."/>
            <person name="Park J.Y."/>
            <person name="Lim Y.P."/>
            <person name="Ludwig-Muller J."/>
            <person name="Dixelius C."/>
        </authorList>
    </citation>
    <scope>NUCLEOTIDE SEQUENCE</scope>
    <source>
        <tissue evidence="1">Potato root galls</tissue>
    </source>
</reference>
<accession>A0A0H5QZ29</accession>